<proteinExistence type="predicted"/>
<feature type="domain" description="Peptidase C51" evidence="2">
    <location>
        <begin position="62"/>
        <end position="140"/>
    </location>
</feature>
<dbReference type="Gene3D" id="3.90.1720.10">
    <property type="entry name" value="endopeptidase domain like (from Nostoc punctiforme)"/>
    <property type="match status" value="1"/>
</dbReference>
<reference evidence="3 4" key="1">
    <citation type="submission" date="2020-08" db="EMBL/GenBank/DDBJ databases">
        <title>Genomic Encyclopedia of Archaeal and Bacterial Type Strains, Phase II (KMG-II): from individual species to whole genera.</title>
        <authorList>
            <person name="Goeker M."/>
        </authorList>
    </citation>
    <scope>NUCLEOTIDE SEQUENCE [LARGE SCALE GENOMIC DNA]</scope>
    <source>
        <strain evidence="3 4">DSM 43850</strain>
    </source>
</reference>
<evidence type="ECO:0000256" key="1">
    <source>
        <dbReference type="SAM" id="SignalP"/>
    </source>
</evidence>
<gene>
    <name evidence="3" type="ORF">BC739_000327</name>
</gene>
<dbReference type="EMBL" id="JACJID010000001">
    <property type="protein sequence ID" value="MBA8923130.1"/>
    <property type="molecule type" value="Genomic_DNA"/>
</dbReference>
<dbReference type="InterPro" id="IPR038765">
    <property type="entry name" value="Papain-like_cys_pep_sf"/>
</dbReference>
<evidence type="ECO:0000259" key="2">
    <source>
        <dbReference type="Pfam" id="PF05257"/>
    </source>
</evidence>
<protein>
    <recommendedName>
        <fullName evidence="2">Peptidase C51 domain-containing protein</fullName>
    </recommendedName>
</protein>
<dbReference type="SUPFAM" id="SSF54001">
    <property type="entry name" value="Cysteine proteinases"/>
    <property type="match status" value="1"/>
</dbReference>
<name>A0ABR6B8J1_9PSEU</name>
<keyword evidence="4" id="KW-1185">Reference proteome</keyword>
<dbReference type="Proteomes" id="UP000517916">
    <property type="component" value="Unassembled WGS sequence"/>
</dbReference>
<feature type="signal peptide" evidence="1">
    <location>
        <begin position="1"/>
        <end position="26"/>
    </location>
</feature>
<accession>A0ABR6B8J1</accession>
<evidence type="ECO:0000313" key="4">
    <source>
        <dbReference type="Proteomes" id="UP000517916"/>
    </source>
</evidence>
<feature type="chain" id="PRO_5047485309" description="Peptidase C51 domain-containing protein" evidence="1">
    <location>
        <begin position="27"/>
        <end position="172"/>
    </location>
</feature>
<evidence type="ECO:0000313" key="3">
    <source>
        <dbReference type="EMBL" id="MBA8923130.1"/>
    </source>
</evidence>
<keyword evidence="1" id="KW-0732">Signal</keyword>
<sequence>MSTRNRVAVLLAGAAAIGCAALPAQAAAAPSDVRASIAKIALGEVGYEEGSNNCNKYGPCEEWCSLFATWVWNKAGDAIPHYAYTGDVYEWGVRNGRAHASNTGMKQGDVVLYGTRDNSLHIGVVVSVASNGQITTVEGNDRNAVRKDGPFDPTHAKAAGRPGNIYGWVSAV</sequence>
<dbReference type="RefSeq" id="WP_025359238.1">
    <property type="nucleotide sequence ID" value="NZ_BAAABQ010000046.1"/>
</dbReference>
<dbReference type="InterPro" id="IPR007921">
    <property type="entry name" value="CHAP_dom"/>
</dbReference>
<comment type="caution">
    <text evidence="3">The sequence shown here is derived from an EMBL/GenBank/DDBJ whole genome shotgun (WGS) entry which is preliminary data.</text>
</comment>
<dbReference type="Pfam" id="PF05257">
    <property type="entry name" value="CHAP"/>
    <property type="match status" value="1"/>
</dbReference>
<organism evidence="3 4">
    <name type="scientific">Kutzneria viridogrisea</name>
    <dbReference type="NCBI Taxonomy" id="47990"/>
    <lineage>
        <taxon>Bacteria</taxon>
        <taxon>Bacillati</taxon>
        <taxon>Actinomycetota</taxon>
        <taxon>Actinomycetes</taxon>
        <taxon>Pseudonocardiales</taxon>
        <taxon>Pseudonocardiaceae</taxon>
        <taxon>Kutzneria</taxon>
    </lineage>
</organism>
<dbReference type="PROSITE" id="PS51257">
    <property type="entry name" value="PROKAR_LIPOPROTEIN"/>
    <property type="match status" value="1"/>
</dbReference>